<proteinExistence type="predicted"/>
<name>V4MC65_EUTSA</name>
<evidence type="ECO:0000313" key="1">
    <source>
        <dbReference type="EMBL" id="ESQ50048.1"/>
    </source>
</evidence>
<evidence type="ECO:0000313" key="2">
    <source>
        <dbReference type="Proteomes" id="UP000030689"/>
    </source>
</evidence>
<keyword evidence="2" id="KW-1185">Reference proteome</keyword>
<reference evidence="1 2" key="1">
    <citation type="journal article" date="2013" name="Front. Plant Sci.">
        <title>The Reference Genome of the Halophytic Plant Eutrema salsugineum.</title>
        <authorList>
            <person name="Yang R."/>
            <person name="Jarvis D.E."/>
            <person name="Chen H."/>
            <person name="Beilstein M.A."/>
            <person name="Grimwood J."/>
            <person name="Jenkins J."/>
            <person name="Shu S."/>
            <person name="Prochnik S."/>
            <person name="Xin M."/>
            <person name="Ma C."/>
            <person name="Schmutz J."/>
            <person name="Wing R.A."/>
            <person name="Mitchell-Olds T."/>
            <person name="Schumaker K.S."/>
            <person name="Wang X."/>
        </authorList>
    </citation>
    <scope>NUCLEOTIDE SEQUENCE [LARGE SCALE GENOMIC DNA]</scope>
</reference>
<dbReference type="EMBL" id="KI517398">
    <property type="protein sequence ID" value="ESQ50048.1"/>
    <property type="molecule type" value="Genomic_DNA"/>
</dbReference>
<dbReference type="Gramene" id="ESQ50048">
    <property type="protein sequence ID" value="ESQ50048"/>
    <property type="gene ID" value="EUTSA_v10002211mg"/>
</dbReference>
<dbReference type="KEGG" id="eus:EUTSA_v10002211mg"/>
<protein>
    <submittedName>
        <fullName evidence="1">Uncharacterized protein</fullName>
    </submittedName>
</protein>
<gene>
    <name evidence="1" type="ORF">EUTSA_v10002211mg</name>
</gene>
<organism evidence="1 2">
    <name type="scientific">Eutrema salsugineum</name>
    <name type="common">Saltwater cress</name>
    <name type="synonym">Sisymbrium salsugineum</name>
    <dbReference type="NCBI Taxonomy" id="72664"/>
    <lineage>
        <taxon>Eukaryota</taxon>
        <taxon>Viridiplantae</taxon>
        <taxon>Streptophyta</taxon>
        <taxon>Embryophyta</taxon>
        <taxon>Tracheophyta</taxon>
        <taxon>Spermatophyta</taxon>
        <taxon>Magnoliopsida</taxon>
        <taxon>eudicotyledons</taxon>
        <taxon>Gunneridae</taxon>
        <taxon>Pentapetalae</taxon>
        <taxon>rosids</taxon>
        <taxon>malvids</taxon>
        <taxon>Brassicales</taxon>
        <taxon>Brassicaceae</taxon>
        <taxon>Eutremeae</taxon>
        <taxon>Eutrema</taxon>
    </lineage>
</organism>
<sequence>MNFLSKEKEIYNVIFVFFVARYYNRLEKYPNCNFHHSHMRRKLEFAYFSFQIYYKYYHVIRKKYSIIENKKERKY</sequence>
<dbReference type="Proteomes" id="UP000030689">
    <property type="component" value="Unassembled WGS sequence"/>
</dbReference>
<accession>V4MC65</accession>
<dbReference type="AlphaFoldDB" id="V4MC65"/>